<sequence>MDKVLDALTVFNPALSGHQTAKEQDSAARSYFATLQKLPDAGRQIIQHTPQPFFQLLDPELNSIGYLYILDIVHNTPTTQPAIDRKWLQDETLQFLLKFDPQQMRYVGTLFRNLLELIASGTLFSPRVSIELLAHVILRIDPTSSVFTSAHLLMVKLAYDTNCVEPTLKVIDSDILFYPPTSRSMENKMLYDREDLDADAPPSAAFNDAVKASSVLEYQLLRSLIYISRRDWAKAQAALEQIITHPVKEKGVSKIMADSYKKWVLVGLLNEGRAPTLPSSVYGGAKNAYTTLSSAYNDVAVLFHTDDASQLKATFAEHTQTWLDDGNATLIEEVKKAYQKWHIINLRRIYHQLSVSQIRNATLSAETAAPLKDDQETLNLISGMIASGMLKGSFKSEEYESMTEGEFTKSIAQSHHNIEALSRQYRIANDRLSVNKEYLKFVLREQKRSDKDGGDGGIGFEAPFDDEDLMTGVVSHAA</sequence>
<dbReference type="PANTHER" id="PTHR10758:SF1">
    <property type="entry name" value="COP9 SIGNALOSOME COMPLEX SUBUNIT 3"/>
    <property type="match status" value="1"/>
</dbReference>
<dbReference type="EMBL" id="JAVFKD010000016">
    <property type="protein sequence ID" value="KAK5987264.1"/>
    <property type="molecule type" value="Genomic_DNA"/>
</dbReference>
<evidence type="ECO:0000256" key="1">
    <source>
        <dbReference type="ARBA" id="ARBA00022490"/>
    </source>
</evidence>
<keyword evidence="4" id="KW-1185">Reference proteome</keyword>
<dbReference type="Proteomes" id="UP001338125">
    <property type="component" value="Unassembled WGS sequence"/>
</dbReference>
<feature type="domain" description="COP9 signalosome complex subunit 3 N-terminal helical repeats" evidence="2">
    <location>
        <begin position="53"/>
        <end position="279"/>
    </location>
</feature>
<dbReference type="PANTHER" id="PTHR10758">
    <property type="entry name" value="26S PROTEASOME NON-ATPASE REGULATORY SUBUNIT 3/COP9 SIGNALOSOME COMPLEX SUBUNIT 3"/>
    <property type="match status" value="1"/>
</dbReference>
<dbReference type="InterPro" id="IPR050756">
    <property type="entry name" value="CSN3"/>
</dbReference>
<organism evidence="3 4">
    <name type="scientific">Cladobotryum mycophilum</name>
    <dbReference type="NCBI Taxonomy" id="491253"/>
    <lineage>
        <taxon>Eukaryota</taxon>
        <taxon>Fungi</taxon>
        <taxon>Dikarya</taxon>
        <taxon>Ascomycota</taxon>
        <taxon>Pezizomycotina</taxon>
        <taxon>Sordariomycetes</taxon>
        <taxon>Hypocreomycetidae</taxon>
        <taxon>Hypocreales</taxon>
        <taxon>Hypocreaceae</taxon>
        <taxon>Cladobotryum</taxon>
    </lineage>
</organism>
<name>A0ABR0S524_9HYPO</name>
<accession>A0ABR0S524</accession>
<gene>
    <name evidence="3" type="ORF">PT974_11388</name>
</gene>
<dbReference type="InterPro" id="IPR055089">
    <property type="entry name" value="COP9_N"/>
</dbReference>
<evidence type="ECO:0000313" key="3">
    <source>
        <dbReference type="EMBL" id="KAK5987264.1"/>
    </source>
</evidence>
<protein>
    <submittedName>
        <fullName evidence="3">COP9 signalosome complex subunit 3</fullName>
    </submittedName>
</protein>
<reference evidence="3 4" key="1">
    <citation type="submission" date="2024-01" db="EMBL/GenBank/DDBJ databases">
        <title>Complete genome of Cladobotryum mycophilum ATHUM6906.</title>
        <authorList>
            <person name="Christinaki A.C."/>
            <person name="Myridakis A.I."/>
            <person name="Kouvelis V.N."/>
        </authorList>
    </citation>
    <scope>NUCLEOTIDE SEQUENCE [LARGE SCALE GENOMIC DNA]</scope>
    <source>
        <strain evidence="3 4">ATHUM6906</strain>
    </source>
</reference>
<comment type="caution">
    <text evidence="3">The sequence shown here is derived from an EMBL/GenBank/DDBJ whole genome shotgun (WGS) entry which is preliminary data.</text>
</comment>
<proteinExistence type="predicted"/>
<evidence type="ECO:0000259" key="2">
    <source>
        <dbReference type="Pfam" id="PF22788"/>
    </source>
</evidence>
<dbReference type="Pfam" id="PF22788">
    <property type="entry name" value="COP9_hel_rpt"/>
    <property type="match status" value="1"/>
</dbReference>
<evidence type="ECO:0000313" key="4">
    <source>
        <dbReference type="Proteomes" id="UP001338125"/>
    </source>
</evidence>
<keyword evidence="1" id="KW-0963">Cytoplasm</keyword>